<dbReference type="PROSITE" id="PS51725">
    <property type="entry name" value="ABM"/>
    <property type="match status" value="1"/>
</dbReference>
<accession>A0A848DH49</accession>
<dbReference type="EMBL" id="JAAXKZ010000029">
    <property type="protein sequence ID" value="NMH92008.1"/>
    <property type="molecule type" value="Genomic_DNA"/>
</dbReference>
<keyword evidence="3" id="KW-1185">Reference proteome</keyword>
<protein>
    <submittedName>
        <fullName evidence="2">Antibiotic biosynthesis monooxygenase</fullName>
    </submittedName>
</protein>
<dbReference type="InterPro" id="IPR011008">
    <property type="entry name" value="Dimeric_a/b-barrel"/>
</dbReference>
<dbReference type="Pfam" id="PF03992">
    <property type="entry name" value="ABM"/>
    <property type="match status" value="1"/>
</dbReference>
<gene>
    <name evidence="2" type="ORF">HF519_10580</name>
</gene>
<dbReference type="Gene3D" id="3.30.70.100">
    <property type="match status" value="1"/>
</dbReference>
<keyword evidence="2" id="KW-0503">Monooxygenase</keyword>
<comment type="caution">
    <text evidence="2">The sequence shown here is derived from an EMBL/GenBank/DDBJ whole genome shotgun (WGS) entry which is preliminary data.</text>
</comment>
<organism evidence="2 3">
    <name type="scientific">Pseudonocardia bannensis</name>
    <dbReference type="NCBI Taxonomy" id="630973"/>
    <lineage>
        <taxon>Bacteria</taxon>
        <taxon>Bacillati</taxon>
        <taxon>Actinomycetota</taxon>
        <taxon>Actinomycetes</taxon>
        <taxon>Pseudonocardiales</taxon>
        <taxon>Pseudonocardiaceae</taxon>
        <taxon>Pseudonocardia</taxon>
    </lineage>
</organism>
<proteinExistence type="predicted"/>
<dbReference type="SUPFAM" id="SSF54909">
    <property type="entry name" value="Dimeric alpha+beta barrel"/>
    <property type="match status" value="1"/>
</dbReference>
<dbReference type="PANTHER" id="PTHR33336:SF15">
    <property type="entry name" value="ABM DOMAIN-CONTAINING PROTEIN"/>
    <property type="match status" value="1"/>
</dbReference>
<reference evidence="2 3" key="1">
    <citation type="submission" date="2020-04" db="EMBL/GenBank/DDBJ databases">
        <authorList>
            <person name="Klaysubun C."/>
            <person name="Duangmal K."/>
            <person name="Lipun K."/>
        </authorList>
    </citation>
    <scope>NUCLEOTIDE SEQUENCE [LARGE SCALE GENOMIC DNA]</scope>
    <source>
        <strain evidence="2 3">DSM 45300</strain>
    </source>
</reference>
<evidence type="ECO:0000313" key="2">
    <source>
        <dbReference type="EMBL" id="NMH92008.1"/>
    </source>
</evidence>
<dbReference type="RefSeq" id="WP_169412642.1">
    <property type="nucleotide sequence ID" value="NZ_JAAXKZ010000029.1"/>
</dbReference>
<dbReference type="PANTHER" id="PTHR33336">
    <property type="entry name" value="QUINOL MONOOXYGENASE YGIN-RELATED"/>
    <property type="match status" value="1"/>
</dbReference>
<sequence length="110" mass="11511">MSQPSDPVVIVATLQPLPGREADVEAACREAVRAVHTEPGCERFALHRGVNGSSSLVLLEKWSSAATLDDHTKAPAYAELGAKLSGALAGPPDVVYLQPLPDGDDRLGVL</sequence>
<dbReference type="AlphaFoldDB" id="A0A848DH49"/>
<evidence type="ECO:0000313" key="3">
    <source>
        <dbReference type="Proteomes" id="UP000586918"/>
    </source>
</evidence>
<name>A0A848DH49_9PSEU</name>
<dbReference type="Proteomes" id="UP000586918">
    <property type="component" value="Unassembled WGS sequence"/>
</dbReference>
<dbReference type="InterPro" id="IPR007138">
    <property type="entry name" value="ABM_dom"/>
</dbReference>
<evidence type="ECO:0000259" key="1">
    <source>
        <dbReference type="PROSITE" id="PS51725"/>
    </source>
</evidence>
<dbReference type="GO" id="GO:0004497">
    <property type="term" value="F:monooxygenase activity"/>
    <property type="evidence" value="ECO:0007669"/>
    <property type="project" value="UniProtKB-KW"/>
</dbReference>
<keyword evidence="2" id="KW-0560">Oxidoreductase</keyword>
<dbReference type="InterPro" id="IPR050744">
    <property type="entry name" value="AI-2_Isomerase_LsrG"/>
</dbReference>
<feature type="domain" description="ABM" evidence="1">
    <location>
        <begin position="8"/>
        <end position="96"/>
    </location>
</feature>